<dbReference type="RefSeq" id="WP_205670154.1">
    <property type="nucleotide sequence ID" value="NZ_JACJHR010000004.1"/>
</dbReference>
<keyword evidence="2" id="KW-1185">Reference proteome</keyword>
<organism evidence="1 2">
    <name type="scientific">Amycolatopsis echigonensis</name>
    <dbReference type="NCBI Taxonomy" id="2576905"/>
    <lineage>
        <taxon>Bacteria</taxon>
        <taxon>Bacillati</taxon>
        <taxon>Actinomycetota</taxon>
        <taxon>Actinomycetes</taxon>
        <taxon>Pseudonocardiales</taxon>
        <taxon>Pseudonocardiaceae</taxon>
        <taxon>Amycolatopsis</taxon>
    </lineage>
</organism>
<proteinExistence type="predicted"/>
<reference evidence="1 2" key="1">
    <citation type="submission" date="2017-12" db="EMBL/GenBank/DDBJ databases">
        <title>Sequencing the genomes of 1000 Actinobacteria strains.</title>
        <authorList>
            <person name="Klenk H.-P."/>
        </authorList>
    </citation>
    <scope>NUCLEOTIDE SEQUENCE [LARGE SCALE GENOMIC DNA]</scope>
    <source>
        <strain evidence="1 2">DSM 45165</strain>
    </source>
</reference>
<name>A0A2N3WNK0_9PSEU</name>
<evidence type="ECO:0000313" key="2">
    <source>
        <dbReference type="Proteomes" id="UP000233750"/>
    </source>
</evidence>
<gene>
    <name evidence="1" type="ORF">ATK30_6368</name>
</gene>
<evidence type="ECO:0000313" key="1">
    <source>
        <dbReference type="EMBL" id="PKV95448.1"/>
    </source>
</evidence>
<sequence>MAAVSAGRGVDGELAADLLLEYLHAQFVERVALPRGLLSLVLTRTSPTSYRLLNTST</sequence>
<dbReference type="EMBL" id="PJMY01000003">
    <property type="protein sequence ID" value="PKV95448.1"/>
    <property type="molecule type" value="Genomic_DNA"/>
</dbReference>
<dbReference type="Proteomes" id="UP000233750">
    <property type="component" value="Unassembled WGS sequence"/>
</dbReference>
<accession>A0A2N3WNK0</accession>
<comment type="caution">
    <text evidence="1">The sequence shown here is derived from an EMBL/GenBank/DDBJ whole genome shotgun (WGS) entry which is preliminary data.</text>
</comment>
<protein>
    <submittedName>
        <fullName evidence="1">Uncharacterized protein</fullName>
    </submittedName>
</protein>
<dbReference type="AlphaFoldDB" id="A0A2N3WNK0"/>